<dbReference type="EMBL" id="JAEACU010000005">
    <property type="protein sequence ID" value="KAH7529200.1"/>
    <property type="molecule type" value="Genomic_DNA"/>
</dbReference>
<dbReference type="Proteomes" id="UP000813462">
    <property type="component" value="Unassembled WGS sequence"/>
</dbReference>
<accession>A0A978VFR1</accession>
<sequence length="483" mass="53786">MDTEKVAELKHLISRCKSNPSILQDPSLAFFKSYLQSLGARIPPDPRTLEKQSEGVLAFWDGRSVFVSLGGRLMEINERALPLLMLCLHDVSPHEQDKVGESMSDSKEKIDATETDPLGEDDTIVESDVELDDADVVEPDNDPPQKMGDPSVEVTEEKRDAAQTAKSKAVDFISEGRASASCKLDEAIDLITEAIMLNPTSAIPYATRASVFIKLKKPNAAIRDANAALEINPDSAKGYKIRGMAMALLGRWEEAARDLHIASKLDYDEEIGLVLKKVEPNAHKIEEHRRKYERIRKEREAKKAEIERKQKAEAQVSNDIIYVIFALQFMCPDICTFTVGYAIQVFSVAQWNDVLIKTDVDVERDALSALKDGEVIGIHSASELETKLNAASKTSRLAILYFTATWCGPCRFISPLYVNLAGKHPKVVFLKVDIDEARDAAARWNISSVPTFYFIKDGKELDKVVGADKSALERKIEQYSPTK</sequence>
<dbReference type="Pfam" id="PF18253">
    <property type="entry name" value="HipN"/>
    <property type="match status" value="1"/>
</dbReference>
<dbReference type="SUPFAM" id="SSF48452">
    <property type="entry name" value="TPR-like"/>
    <property type="match status" value="1"/>
</dbReference>
<feature type="coiled-coil region" evidence="10">
    <location>
        <begin position="285"/>
        <end position="315"/>
    </location>
</feature>
<evidence type="ECO:0000256" key="5">
    <source>
        <dbReference type="ARBA" id="ARBA00022982"/>
    </source>
</evidence>
<dbReference type="Gene3D" id="6.10.250.3420">
    <property type="match status" value="1"/>
</dbReference>
<feature type="compositionally biased region" description="Basic and acidic residues" evidence="11">
    <location>
        <begin position="96"/>
        <end position="112"/>
    </location>
</feature>
<dbReference type="SMART" id="SM00028">
    <property type="entry name" value="TPR"/>
    <property type="match status" value="2"/>
</dbReference>
<comment type="caution">
    <text evidence="13">The sequence shown here is derived from an EMBL/GenBank/DDBJ whole genome shotgun (WGS) entry which is preliminary data.</text>
</comment>
<evidence type="ECO:0000256" key="6">
    <source>
        <dbReference type="ARBA" id="ARBA00023157"/>
    </source>
</evidence>
<evidence type="ECO:0000256" key="9">
    <source>
        <dbReference type="ARBA" id="ARBA00076793"/>
    </source>
</evidence>
<keyword evidence="5" id="KW-0249">Electron transport</keyword>
<gene>
    <name evidence="13" type="ORF">FEM48_Zijuj05G0159400</name>
</gene>
<evidence type="ECO:0000256" key="3">
    <source>
        <dbReference type="ARBA" id="ARBA00022737"/>
    </source>
</evidence>
<keyword evidence="6" id="KW-1015">Disulfide bond</keyword>
<dbReference type="PROSITE" id="PS51352">
    <property type="entry name" value="THIOREDOXIN_2"/>
    <property type="match status" value="1"/>
</dbReference>
<keyword evidence="4" id="KW-0802">TPR repeat</keyword>
<evidence type="ECO:0000313" key="14">
    <source>
        <dbReference type="Proteomes" id="UP000813462"/>
    </source>
</evidence>
<reference evidence="13" key="1">
    <citation type="journal article" date="2021" name="Front. Plant Sci.">
        <title>Chromosome-Scale Genome Assembly for Chinese Sour Jujube and Insights Into Its Genome Evolution and Domestication Signature.</title>
        <authorList>
            <person name="Shen L.-Y."/>
            <person name="Luo H."/>
            <person name="Wang X.-L."/>
            <person name="Wang X.-M."/>
            <person name="Qiu X.-J."/>
            <person name="Liu H."/>
            <person name="Zhou S.-S."/>
            <person name="Jia K.-H."/>
            <person name="Nie S."/>
            <person name="Bao Y.-T."/>
            <person name="Zhang R.-G."/>
            <person name="Yun Q.-Z."/>
            <person name="Chai Y.-H."/>
            <person name="Lu J.-Y."/>
            <person name="Li Y."/>
            <person name="Zhao S.-W."/>
            <person name="Mao J.-F."/>
            <person name="Jia S.-G."/>
            <person name="Mao Y.-M."/>
        </authorList>
    </citation>
    <scope>NUCLEOTIDE SEQUENCE</scope>
    <source>
        <strain evidence="13">AT0</strain>
        <tissue evidence="13">Leaf</tissue>
    </source>
</reference>
<dbReference type="FunFam" id="3.40.30.10:FF:000240">
    <property type="entry name" value="TPR repeat-containing thioredoxin TDX"/>
    <property type="match status" value="1"/>
</dbReference>
<dbReference type="GO" id="GO:0046983">
    <property type="term" value="F:protein dimerization activity"/>
    <property type="evidence" value="ECO:0007669"/>
    <property type="project" value="InterPro"/>
</dbReference>
<dbReference type="InterPro" id="IPR017937">
    <property type="entry name" value="Thioredoxin_CS"/>
</dbReference>
<dbReference type="Gene3D" id="1.25.40.10">
    <property type="entry name" value="Tetratricopeptide repeat domain"/>
    <property type="match status" value="1"/>
</dbReference>
<dbReference type="InterPro" id="IPR019734">
    <property type="entry name" value="TPR_rpt"/>
</dbReference>
<evidence type="ECO:0000259" key="12">
    <source>
        <dbReference type="PROSITE" id="PS51352"/>
    </source>
</evidence>
<comment type="similarity">
    <text evidence="1">Belongs to the thioredoxin family.</text>
</comment>
<evidence type="ECO:0000256" key="4">
    <source>
        <dbReference type="ARBA" id="ARBA00022803"/>
    </source>
</evidence>
<keyword evidence="2" id="KW-0813">Transport</keyword>
<dbReference type="AlphaFoldDB" id="A0A978VFR1"/>
<evidence type="ECO:0000256" key="10">
    <source>
        <dbReference type="SAM" id="Coils"/>
    </source>
</evidence>
<evidence type="ECO:0000256" key="1">
    <source>
        <dbReference type="ARBA" id="ARBA00008987"/>
    </source>
</evidence>
<dbReference type="InterPro" id="IPR011990">
    <property type="entry name" value="TPR-like_helical_dom_sf"/>
</dbReference>
<evidence type="ECO:0000313" key="13">
    <source>
        <dbReference type="EMBL" id="KAH7529200.1"/>
    </source>
</evidence>
<dbReference type="CDD" id="cd14438">
    <property type="entry name" value="Hip_N"/>
    <property type="match status" value="1"/>
</dbReference>
<feature type="region of interest" description="Disordered" evidence="11">
    <location>
        <begin position="96"/>
        <end position="155"/>
    </location>
</feature>
<dbReference type="PANTHER" id="PTHR45883">
    <property type="entry name" value="HSC70-INTERACTING PROTEIN"/>
    <property type="match status" value="1"/>
</dbReference>
<evidence type="ECO:0000256" key="11">
    <source>
        <dbReference type="SAM" id="MobiDB-lite"/>
    </source>
</evidence>
<proteinExistence type="inferred from homology"/>
<evidence type="ECO:0000256" key="8">
    <source>
        <dbReference type="ARBA" id="ARBA00074081"/>
    </source>
</evidence>
<dbReference type="FunFam" id="6.10.250.3420:FF:000001">
    <property type="entry name" value="Hsc70-interacting protein-like protein"/>
    <property type="match status" value="1"/>
</dbReference>
<dbReference type="GO" id="GO:0016667">
    <property type="term" value="F:oxidoreductase activity, acting on a sulfur group of donors"/>
    <property type="evidence" value="ECO:0007669"/>
    <property type="project" value="UniProtKB-ARBA"/>
</dbReference>
<protein>
    <recommendedName>
        <fullName evidence="8">TPR repeat-containing thioredoxin TDX</fullName>
    </recommendedName>
    <alternativeName>
        <fullName evidence="9">Tetratricoredoxin</fullName>
    </alternativeName>
</protein>
<dbReference type="GO" id="GO:0000118">
    <property type="term" value="C:histone deacetylase complex"/>
    <property type="evidence" value="ECO:0007669"/>
    <property type="project" value="TreeGrafter"/>
</dbReference>
<dbReference type="GO" id="GO:0030544">
    <property type="term" value="F:Hsp70 protein binding"/>
    <property type="evidence" value="ECO:0007669"/>
    <property type="project" value="TreeGrafter"/>
</dbReference>
<dbReference type="FunFam" id="1.25.40.10:FF:000112">
    <property type="entry name" value="FAM10 family protein"/>
    <property type="match status" value="1"/>
</dbReference>
<organism evidence="13 14">
    <name type="scientific">Ziziphus jujuba var. spinosa</name>
    <dbReference type="NCBI Taxonomy" id="714518"/>
    <lineage>
        <taxon>Eukaryota</taxon>
        <taxon>Viridiplantae</taxon>
        <taxon>Streptophyta</taxon>
        <taxon>Embryophyta</taxon>
        <taxon>Tracheophyta</taxon>
        <taxon>Spermatophyta</taxon>
        <taxon>Magnoliopsida</taxon>
        <taxon>eudicotyledons</taxon>
        <taxon>Gunneridae</taxon>
        <taxon>Pentapetalae</taxon>
        <taxon>rosids</taxon>
        <taxon>fabids</taxon>
        <taxon>Rosales</taxon>
        <taxon>Rhamnaceae</taxon>
        <taxon>Paliureae</taxon>
        <taxon>Ziziphus</taxon>
    </lineage>
</organism>
<dbReference type="InterPro" id="IPR013766">
    <property type="entry name" value="Thioredoxin_domain"/>
</dbReference>
<dbReference type="CDD" id="cd02947">
    <property type="entry name" value="TRX_family"/>
    <property type="match status" value="1"/>
</dbReference>
<dbReference type="SUPFAM" id="SSF52833">
    <property type="entry name" value="Thioredoxin-like"/>
    <property type="match status" value="1"/>
</dbReference>
<dbReference type="Pfam" id="PF00085">
    <property type="entry name" value="Thioredoxin"/>
    <property type="match status" value="1"/>
</dbReference>
<keyword evidence="10" id="KW-0175">Coiled coil</keyword>
<dbReference type="GO" id="GO:0006950">
    <property type="term" value="P:response to stress"/>
    <property type="evidence" value="ECO:0007669"/>
    <property type="project" value="UniProtKB-ARBA"/>
</dbReference>
<keyword evidence="3" id="KW-0677">Repeat</keyword>
<dbReference type="PANTHER" id="PTHR45883:SF7">
    <property type="entry name" value="TPR REPEAT-CONTAINING THIOREDOXIN TDX"/>
    <property type="match status" value="1"/>
</dbReference>
<dbReference type="InterPro" id="IPR034649">
    <property type="entry name" value="Hip_N"/>
</dbReference>
<name>A0A978VFR1_ZIZJJ</name>
<dbReference type="Gene3D" id="3.40.30.10">
    <property type="entry name" value="Glutaredoxin"/>
    <property type="match status" value="1"/>
</dbReference>
<dbReference type="InterPro" id="IPR036249">
    <property type="entry name" value="Thioredoxin-like_sf"/>
</dbReference>
<feature type="domain" description="Thioredoxin" evidence="12">
    <location>
        <begin position="356"/>
        <end position="481"/>
    </location>
</feature>
<keyword evidence="7" id="KW-0676">Redox-active center</keyword>
<evidence type="ECO:0000256" key="7">
    <source>
        <dbReference type="ARBA" id="ARBA00023284"/>
    </source>
</evidence>
<feature type="compositionally biased region" description="Acidic residues" evidence="11">
    <location>
        <begin position="113"/>
        <end position="141"/>
    </location>
</feature>
<dbReference type="PROSITE" id="PS00194">
    <property type="entry name" value="THIOREDOXIN_1"/>
    <property type="match status" value="1"/>
</dbReference>
<evidence type="ECO:0000256" key="2">
    <source>
        <dbReference type="ARBA" id="ARBA00022448"/>
    </source>
</evidence>